<gene>
    <name evidence="9" type="ORF">H9632_09945</name>
</gene>
<evidence type="ECO:0000256" key="1">
    <source>
        <dbReference type="ARBA" id="ARBA00022448"/>
    </source>
</evidence>
<feature type="domain" description="ABC transporter" evidence="8">
    <location>
        <begin position="2"/>
        <end position="237"/>
    </location>
</feature>
<dbReference type="Proteomes" id="UP000600565">
    <property type="component" value="Unassembled WGS sequence"/>
</dbReference>
<dbReference type="Gene3D" id="3.40.50.300">
    <property type="entry name" value="P-loop containing nucleotide triphosphate hydrolases"/>
    <property type="match status" value="1"/>
</dbReference>
<dbReference type="Pfam" id="PF00005">
    <property type="entry name" value="ABC_tran"/>
    <property type="match status" value="1"/>
</dbReference>
<evidence type="ECO:0000313" key="9">
    <source>
        <dbReference type="EMBL" id="MBD8033391.1"/>
    </source>
</evidence>
<dbReference type="PANTHER" id="PTHR43166:SF30">
    <property type="entry name" value="METHIONINE IMPORT ATP-BINDING PROTEIN METN"/>
    <property type="match status" value="1"/>
</dbReference>
<reference evidence="9 10" key="1">
    <citation type="submission" date="2020-08" db="EMBL/GenBank/DDBJ databases">
        <title>A Genomic Blueprint of the Chicken Gut Microbiome.</title>
        <authorList>
            <person name="Gilroy R."/>
            <person name="Ravi A."/>
            <person name="Getino M."/>
            <person name="Pursley I."/>
            <person name="Horton D.L."/>
            <person name="Alikhan N.-F."/>
            <person name="Baker D."/>
            <person name="Gharbi K."/>
            <person name="Hall N."/>
            <person name="Watson M."/>
            <person name="Adriaenssens E.M."/>
            <person name="Foster-Nyarko E."/>
            <person name="Jarju S."/>
            <person name="Secka A."/>
            <person name="Antonio M."/>
            <person name="Oren A."/>
            <person name="Chaudhuri R."/>
            <person name="La Ragione R.M."/>
            <person name="Hildebrand F."/>
            <person name="Pallen M.J."/>
        </authorList>
    </citation>
    <scope>NUCLEOTIDE SEQUENCE [LARGE SCALE GENOMIC DNA]</scope>
    <source>
        <strain evidence="9 10">Sa1YVA6</strain>
    </source>
</reference>
<keyword evidence="7" id="KW-0472">Membrane</keyword>
<dbReference type="SUPFAM" id="SSF52540">
    <property type="entry name" value="P-loop containing nucleoside triphosphate hydrolases"/>
    <property type="match status" value="1"/>
</dbReference>
<organism evidence="9 10">
    <name type="scientific">Solibacillus merdavium</name>
    <dbReference type="NCBI Taxonomy" id="2762218"/>
    <lineage>
        <taxon>Bacteria</taxon>
        <taxon>Bacillati</taxon>
        <taxon>Bacillota</taxon>
        <taxon>Bacilli</taxon>
        <taxon>Bacillales</taxon>
        <taxon>Caryophanaceae</taxon>
        <taxon>Solibacillus</taxon>
    </lineage>
</organism>
<dbReference type="InterPro" id="IPR027417">
    <property type="entry name" value="P-loop_NTPase"/>
</dbReference>
<name>A0ABR8XN89_9BACL</name>
<dbReference type="InterPro" id="IPR003439">
    <property type="entry name" value="ABC_transporter-like_ATP-bd"/>
</dbReference>
<dbReference type="InterPro" id="IPR003593">
    <property type="entry name" value="AAA+_ATPase"/>
</dbReference>
<evidence type="ECO:0000256" key="5">
    <source>
        <dbReference type="ARBA" id="ARBA00022967"/>
    </source>
</evidence>
<evidence type="ECO:0000256" key="7">
    <source>
        <dbReference type="ARBA" id="ARBA00023136"/>
    </source>
</evidence>
<protein>
    <submittedName>
        <fullName evidence="9">ATP-binding cassette domain-containing protein</fullName>
    </submittedName>
</protein>
<evidence type="ECO:0000256" key="2">
    <source>
        <dbReference type="ARBA" id="ARBA00022475"/>
    </source>
</evidence>
<evidence type="ECO:0000313" key="10">
    <source>
        <dbReference type="Proteomes" id="UP000600565"/>
    </source>
</evidence>
<keyword evidence="6" id="KW-0029">Amino-acid transport</keyword>
<accession>A0ABR8XN89</accession>
<dbReference type="InterPro" id="IPR017871">
    <property type="entry name" value="ABC_transporter-like_CS"/>
</dbReference>
<evidence type="ECO:0000256" key="4">
    <source>
        <dbReference type="ARBA" id="ARBA00022840"/>
    </source>
</evidence>
<sequence length="248" mass="27024">MIQLQQITKKFGTFEAVQNVTLTIENGEIHGLIGASGAGKSTLLRLMNLLEVPDFGAVIINGQQLTELNSAQLREARKSIGMIFQHFHLVANKTVFANVEIALSLANYPKQLRQARVLECLKFVGLEQFAQQYPAQLSGGQKQRVAIARALANEPAVLLCDEPTSALDTNTSAEILRVLQKVNETLGVTIVLVSHELEVVKSICHRATVLDAGQIYETVDLVPTGIKETDHHPQSFVNQLVKGGDGHA</sequence>
<dbReference type="PROSITE" id="PS00211">
    <property type="entry name" value="ABC_TRANSPORTER_1"/>
    <property type="match status" value="1"/>
</dbReference>
<dbReference type="SMART" id="SM00382">
    <property type="entry name" value="AAA"/>
    <property type="match status" value="1"/>
</dbReference>
<keyword evidence="3" id="KW-0547">Nucleotide-binding</keyword>
<dbReference type="InterPro" id="IPR050086">
    <property type="entry name" value="MetN_ABC_transporter-like"/>
</dbReference>
<dbReference type="GO" id="GO:0005524">
    <property type="term" value="F:ATP binding"/>
    <property type="evidence" value="ECO:0007669"/>
    <property type="project" value="UniProtKB-KW"/>
</dbReference>
<keyword evidence="2" id="KW-1003">Cell membrane</keyword>
<keyword evidence="4 9" id="KW-0067">ATP-binding</keyword>
<keyword evidence="5" id="KW-1278">Translocase</keyword>
<dbReference type="EMBL" id="JACSPW010000008">
    <property type="protein sequence ID" value="MBD8033391.1"/>
    <property type="molecule type" value="Genomic_DNA"/>
</dbReference>
<dbReference type="PANTHER" id="PTHR43166">
    <property type="entry name" value="AMINO ACID IMPORT ATP-BINDING PROTEIN"/>
    <property type="match status" value="1"/>
</dbReference>
<keyword evidence="10" id="KW-1185">Reference proteome</keyword>
<keyword evidence="1" id="KW-0813">Transport</keyword>
<evidence type="ECO:0000256" key="3">
    <source>
        <dbReference type="ARBA" id="ARBA00022741"/>
    </source>
</evidence>
<comment type="caution">
    <text evidence="9">The sequence shown here is derived from an EMBL/GenBank/DDBJ whole genome shotgun (WGS) entry which is preliminary data.</text>
</comment>
<dbReference type="PROSITE" id="PS50893">
    <property type="entry name" value="ABC_TRANSPORTER_2"/>
    <property type="match status" value="1"/>
</dbReference>
<proteinExistence type="predicted"/>
<evidence type="ECO:0000259" key="8">
    <source>
        <dbReference type="PROSITE" id="PS50893"/>
    </source>
</evidence>
<dbReference type="RefSeq" id="WP_191703947.1">
    <property type="nucleotide sequence ID" value="NZ_JACSPW010000008.1"/>
</dbReference>
<evidence type="ECO:0000256" key="6">
    <source>
        <dbReference type="ARBA" id="ARBA00022970"/>
    </source>
</evidence>